<dbReference type="RefSeq" id="WP_340605553.1">
    <property type="nucleotide sequence ID" value="NZ_JBBMXV010000006.1"/>
</dbReference>
<dbReference type="InterPro" id="IPR002575">
    <property type="entry name" value="Aminoglycoside_PTrfase"/>
</dbReference>
<comment type="caution">
    <text evidence="2">The sequence shown here is derived from an EMBL/GenBank/DDBJ whole genome shotgun (WGS) entry which is preliminary data.</text>
</comment>
<reference evidence="2 3" key="1">
    <citation type="journal article" date="2019" name="Int. J. Syst. Evol. Microbiol.">
        <title>The Global Catalogue of Microorganisms (GCM) 10K type strain sequencing project: providing services to taxonomists for standard genome sequencing and annotation.</title>
        <authorList>
            <consortium name="The Broad Institute Genomics Platform"/>
            <consortium name="The Broad Institute Genome Sequencing Center for Infectious Disease"/>
            <person name="Wu L."/>
            <person name="Ma J."/>
        </authorList>
    </citation>
    <scope>NUCLEOTIDE SEQUENCE [LARGE SCALE GENOMIC DNA]</scope>
    <source>
        <strain evidence="2 3">CGMCC 1.3240</strain>
    </source>
</reference>
<dbReference type="Pfam" id="PF01636">
    <property type="entry name" value="APH"/>
    <property type="match status" value="1"/>
</dbReference>
<gene>
    <name evidence="2" type="ORF">ACFQGH_17420</name>
</gene>
<dbReference type="Proteomes" id="UP001596312">
    <property type="component" value="Unassembled WGS sequence"/>
</dbReference>
<evidence type="ECO:0000313" key="3">
    <source>
        <dbReference type="Proteomes" id="UP001596312"/>
    </source>
</evidence>
<sequence>MNHDLHETLTAQFSTYHVLDQLHAVPPHGVYEIVVEGQHAVYKCSTDPTGKAEIEGRITALIGEHTTIPVPEILSVGDDHYIAAWHPDAPAPYNGQAVDNNWSYAAGRLLATLHNETPPFFENYGRFAPTENGISVVGSTEWQTAAIEYIQRHQPILAKYGHGDIADAVINVFTDRPGAFDGAGGVVCCHGWATPDHVAVDDGEAVCVLDFEHTIAAPGEFNYWRTVLPTFRNEPIPEKRFTPVTLNTDR</sequence>
<name>A0ABD5V6P2_9EURY</name>
<organism evidence="2 3">
    <name type="scientific">Halalkalicoccus tibetensis</name>
    <dbReference type="NCBI Taxonomy" id="175632"/>
    <lineage>
        <taxon>Archaea</taxon>
        <taxon>Methanobacteriati</taxon>
        <taxon>Methanobacteriota</taxon>
        <taxon>Stenosarchaea group</taxon>
        <taxon>Halobacteria</taxon>
        <taxon>Halobacteriales</taxon>
        <taxon>Halococcaceae</taxon>
        <taxon>Halalkalicoccus</taxon>
    </lineage>
</organism>
<proteinExistence type="predicted"/>
<dbReference type="EMBL" id="JBHSXQ010000006">
    <property type="protein sequence ID" value="MFC6906973.1"/>
    <property type="molecule type" value="Genomic_DNA"/>
</dbReference>
<feature type="domain" description="Aminoglycoside phosphotransferase" evidence="1">
    <location>
        <begin position="49"/>
        <end position="213"/>
    </location>
</feature>
<evidence type="ECO:0000313" key="2">
    <source>
        <dbReference type="EMBL" id="MFC6906973.1"/>
    </source>
</evidence>
<protein>
    <submittedName>
        <fullName evidence="2">Phosphotransferase</fullName>
    </submittedName>
</protein>
<keyword evidence="3" id="KW-1185">Reference proteome</keyword>
<dbReference type="AlphaFoldDB" id="A0ABD5V6P2"/>
<evidence type="ECO:0000259" key="1">
    <source>
        <dbReference type="Pfam" id="PF01636"/>
    </source>
</evidence>
<accession>A0ABD5V6P2</accession>
<dbReference type="InterPro" id="IPR011009">
    <property type="entry name" value="Kinase-like_dom_sf"/>
</dbReference>
<dbReference type="SUPFAM" id="SSF56112">
    <property type="entry name" value="Protein kinase-like (PK-like)"/>
    <property type="match status" value="1"/>
</dbReference>